<evidence type="ECO:0000313" key="8">
    <source>
        <dbReference type="Proteomes" id="UP000596857"/>
    </source>
</evidence>
<name>A0ABX1YCE2_9BACL</name>
<accession>A0ABX1YCE2</accession>
<protein>
    <recommendedName>
        <fullName evidence="6">Probable sugar-binding periplasmic protein</fullName>
    </recommendedName>
</protein>
<dbReference type="RefSeq" id="WP_171715769.1">
    <property type="nucleotide sequence ID" value="NZ_WHOB01000012.1"/>
</dbReference>
<dbReference type="PANTHER" id="PTHR43649:SF28">
    <property type="entry name" value="BINDING PROTEIN COMPONENT OF ABC SUGAR TRANSPORTER-RELATED"/>
    <property type="match status" value="1"/>
</dbReference>
<evidence type="ECO:0000256" key="3">
    <source>
        <dbReference type="ARBA" id="ARBA00022448"/>
    </source>
</evidence>
<dbReference type="EMBL" id="WHOB01000012">
    <property type="protein sequence ID" value="NOU77479.1"/>
    <property type="molecule type" value="Genomic_DNA"/>
</dbReference>
<dbReference type="InterPro" id="IPR006059">
    <property type="entry name" value="SBP"/>
</dbReference>
<keyword evidence="8" id="KW-1185">Reference proteome</keyword>
<organism evidence="7 8">
    <name type="scientific">Paenibacillus phytohabitans</name>
    <dbReference type="NCBI Taxonomy" id="2654978"/>
    <lineage>
        <taxon>Bacteria</taxon>
        <taxon>Bacillati</taxon>
        <taxon>Bacillota</taxon>
        <taxon>Bacilli</taxon>
        <taxon>Bacillales</taxon>
        <taxon>Paenibacillaceae</taxon>
        <taxon>Paenibacillus</taxon>
    </lineage>
</organism>
<dbReference type="InterPro" id="IPR050490">
    <property type="entry name" value="Bact_solute-bd_prot1"/>
</dbReference>
<comment type="function">
    <text evidence="5">Part of a binding-protein-dependent transport system for a sugar.</text>
</comment>
<evidence type="ECO:0000256" key="5">
    <source>
        <dbReference type="ARBA" id="ARBA00049629"/>
    </source>
</evidence>
<dbReference type="SUPFAM" id="SSF53850">
    <property type="entry name" value="Periplasmic binding protein-like II"/>
    <property type="match status" value="1"/>
</dbReference>
<proteinExistence type="inferred from homology"/>
<comment type="caution">
    <text evidence="7">The sequence shown here is derived from an EMBL/GenBank/DDBJ whole genome shotgun (WGS) entry which is preliminary data.</text>
</comment>
<dbReference type="PANTHER" id="PTHR43649">
    <property type="entry name" value="ARABINOSE-BINDING PROTEIN-RELATED"/>
    <property type="match status" value="1"/>
</dbReference>
<comment type="subcellular location">
    <subcellularLocation>
        <location evidence="1">Cell envelope</location>
    </subcellularLocation>
</comment>
<dbReference type="Proteomes" id="UP000596857">
    <property type="component" value="Unassembled WGS sequence"/>
</dbReference>
<reference evidence="7 8" key="1">
    <citation type="submission" date="2019-10" db="EMBL/GenBank/DDBJ databases">
        <title>Description of Paenibacillus terricola sp. nov.</title>
        <authorList>
            <person name="Carlier A."/>
            <person name="Qi S."/>
        </authorList>
    </citation>
    <scope>NUCLEOTIDE SEQUENCE [LARGE SCALE GENOMIC DNA]</scope>
    <source>
        <strain evidence="7 8">LMG 31459</strain>
    </source>
</reference>
<dbReference type="Gene3D" id="3.40.190.10">
    <property type="entry name" value="Periplasmic binding protein-like II"/>
    <property type="match status" value="2"/>
</dbReference>
<evidence type="ECO:0000256" key="4">
    <source>
        <dbReference type="ARBA" id="ARBA00022729"/>
    </source>
</evidence>
<evidence type="ECO:0000256" key="1">
    <source>
        <dbReference type="ARBA" id="ARBA00004196"/>
    </source>
</evidence>
<comment type="similarity">
    <text evidence="2">Belongs to the bacterial solute-binding protein 1 family.</text>
</comment>
<sequence>MRNRIVTSLALITIACLSLLLIVRALNTDKATISDPEKGRITLKMVHWIGTEAGPVVSEINERFHQAYPNITIQVEYAPVDQYQSLIRSRFVAGGAPDLLGIFPGTWKDPFTQAGYLMNLSGSKWESRLQDDALKIMKTGDKLYAMPINRNVIGVMYDKKLFRLKGFTIPKSWDEFLGLCEKIKLNGITPIALGIKDQWVTQIIPFSMAASAIYPKQPDFDKELYEGKASFSNSSWKQILTDYVKLDQKEYFNKNYLATTYDQMVQMLATGQAAMMIMGNWSLGPIKLTNPLAEIGIFPLPYVEKDQTIGLSSGVSIGIGISSSTPYPEEAKKYLDFWSQPEINALFLEKTYSFSVYKDVHPLLSPALIEIDTAFRGPVFPFPDQNWPPGVQYTLFQSVQNVMAKEKGLTIDEVVSELDRVFVQNK</sequence>
<keyword evidence="4" id="KW-0732">Signal</keyword>
<dbReference type="PROSITE" id="PS51257">
    <property type="entry name" value="PROKAR_LIPOPROTEIN"/>
    <property type="match status" value="1"/>
</dbReference>
<gene>
    <name evidence="7" type="ORF">GC101_01155</name>
</gene>
<evidence type="ECO:0000256" key="6">
    <source>
        <dbReference type="ARBA" id="ARBA00049753"/>
    </source>
</evidence>
<evidence type="ECO:0000313" key="7">
    <source>
        <dbReference type="EMBL" id="NOU77479.1"/>
    </source>
</evidence>
<evidence type="ECO:0000256" key="2">
    <source>
        <dbReference type="ARBA" id="ARBA00008520"/>
    </source>
</evidence>
<dbReference type="Pfam" id="PF01547">
    <property type="entry name" value="SBP_bac_1"/>
    <property type="match status" value="1"/>
</dbReference>
<keyword evidence="3" id="KW-0813">Transport</keyword>